<dbReference type="AlphaFoldDB" id="A0A2G1DL59"/>
<dbReference type="KEGG" id="amol:AMOL_1032"/>
<name>A0A2G1DL59_9BACT</name>
<dbReference type="PROSITE" id="PS51257">
    <property type="entry name" value="PROKAR_LIPOPROTEIN"/>
    <property type="match status" value="1"/>
</dbReference>
<dbReference type="InterPro" id="IPR036249">
    <property type="entry name" value="Thioredoxin-like_sf"/>
</dbReference>
<dbReference type="Gene3D" id="3.40.30.10">
    <property type="entry name" value="Glutaredoxin"/>
    <property type="match status" value="1"/>
</dbReference>
<dbReference type="EMBL" id="NXFY01000001">
    <property type="protein sequence ID" value="PHO19253.1"/>
    <property type="molecule type" value="Genomic_DNA"/>
</dbReference>
<dbReference type="Proteomes" id="UP000262712">
    <property type="component" value="Chromosome"/>
</dbReference>
<feature type="chain" id="PRO_5044573620" evidence="1">
    <location>
        <begin position="22"/>
        <end position="191"/>
    </location>
</feature>
<dbReference type="GO" id="GO:0016491">
    <property type="term" value="F:oxidoreductase activity"/>
    <property type="evidence" value="ECO:0007669"/>
    <property type="project" value="InterPro"/>
</dbReference>
<sequence>MKKLYLILLIPIVLIFSGCNNEDESSAVVIKDSQSFKDLKKQSNKEYKLKTIQGKDIILIVDNGVLKSNDAQLKGKMVLINFWATWCPPCIKEIPILNRLYDDYKNDFVIIGVLYEKNKDLDELKLFMEEHNMKFPVSVNGDENFRMAKNINNVKKIPESYLYGKDGKIIEKYIGLVDEESLENHIKNGIK</sequence>
<organism evidence="4 5">
    <name type="scientific">Malaciobacter molluscorum LMG 25693</name>
    <dbReference type="NCBI Taxonomy" id="870501"/>
    <lineage>
        <taxon>Bacteria</taxon>
        <taxon>Pseudomonadati</taxon>
        <taxon>Campylobacterota</taxon>
        <taxon>Epsilonproteobacteria</taxon>
        <taxon>Campylobacterales</taxon>
        <taxon>Arcobacteraceae</taxon>
        <taxon>Malaciobacter</taxon>
    </lineage>
</organism>
<dbReference type="RefSeq" id="WP_099341070.1">
    <property type="nucleotide sequence ID" value="NZ_CP032098.1"/>
</dbReference>
<evidence type="ECO:0000313" key="6">
    <source>
        <dbReference type="Proteomes" id="UP000262712"/>
    </source>
</evidence>
<keyword evidence="5" id="KW-1185">Reference proteome</keyword>
<dbReference type="PANTHER" id="PTHR42852:SF17">
    <property type="entry name" value="THIOREDOXIN-LIKE PROTEIN HI_1115"/>
    <property type="match status" value="1"/>
</dbReference>
<dbReference type="CDD" id="cd02966">
    <property type="entry name" value="TlpA_like_family"/>
    <property type="match status" value="1"/>
</dbReference>
<feature type="domain" description="Thioredoxin" evidence="2">
    <location>
        <begin position="38"/>
        <end position="191"/>
    </location>
</feature>
<dbReference type="GO" id="GO:0016209">
    <property type="term" value="F:antioxidant activity"/>
    <property type="evidence" value="ECO:0007669"/>
    <property type="project" value="InterPro"/>
</dbReference>
<dbReference type="PROSITE" id="PS51352">
    <property type="entry name" value="THIOREDOXIN_2"/>
    <property type="match status" value="1"/>
</dbReference>
<keyword evidence="1" id="KW-0732">Signal</keyword>
<proteinExistence type="predicted"/>
<evidence type="ECO:0000313" key="4">
    <source>
        <dbReference type="EMBL" id="PHO19253.1"/>
    </source>
</evidence>
<evidence type="ECO:0000259" key="2">
    <source>
        <dbReference type="PROSITE" id="PS51352"/>
    </source>
</evidence>
<gene>
    <name evidence="3" type="ORF">AMOL_1032</name>
    <name evidence="4" type="ORF">CPU12_00280</name>
</gene>
<evidence type="ECO:0000313" key="3">
    <source>
        <dbReference type="EMBL" id="AXX92021.1"/>
    </source>
</evidence>
<evidence type="ECO:0000313" key="5">
    <source>
        <dbReference type="Proteomes" id="UP000221222"/>
    </source>
</evidence>
<feature type="signal peptide" evidence="1">
    <location>
        <begin position="1"/>
        <end position="21"/>
    </location>
</feature>
<dbReference type="Pfam" id="PF00578">
    <property type="entry name" value="AhpC-TSA"/>
    <property type="match status" value="1"/>
</dbReference>
<reference evidence="4 5" key="1">
    <citation type="submission" date="2017-09" db="EMBL/GenBank/DDBJ databases">
        <title>Arcobacter canalis sp. nov., a new species isolated from a water canal contaminated with urban sewage.</title>
        <authorList>
            <person name="Perez-Cataluna A."/>
            <person name="Salas-Masso N."/>
            <person name="Figueras M.J."/>
        </authorList>
    </citation>
    <scope>NUCLEOTIDE SEQUENCE [LARGE SCALE GENOMIC DNA]</scope>
    <source>
        <strain evidence="4 5">F98-3</strain>
    </source>
</reference>
<dbReference type="SUPFAM" id="SSF52833">
    <property type="entry name" value="Thioredoxin-like"/>
    <property type="match status" value="1"/>
</dbReference>
<dbReference type="InterPro" id="IPR013766">
    <property type="entry name" value="Thioredoxin_domain"/>
</dbReference>
<dbReference type="Proteomes" id="UP000221222">
    <property type="component" value="Unassembled WGS sequence"/>
</dbReference>
<dbReference type="PANTHER" id="PTHR42852">
    <property type="entry name" value="THIOL:DISULFIDE INTERCHANGE PROTEIN DSBE"/>
    <property type="match status" value="1"/>
</dbReference>
<protein>
    <submittedName>
        <fullName evidence="3">Protein disulfide reductase, TlpA family</fullName>
    </submittedName>
</protein>
<dbReference type="EMBL" id="CP032098">
    <property type="protein sequence ID" value="AXX92021.1"/>
    <property type="molecule type" value="Genomic_DNA"/>
</dbReference>
<dbReference type="InterPro" id="IPR000866">
    <property type="entry name" value="AhpC/TSA"/>
</dbReference>
<accession>A0A2G1DL59</accession>
<dbReference type="InterPro" id="IPR050553">
    <property type="entry name" value="Thioredoxin_ResA/DsbE_sf"/>
</dbReference>
<evidence type="ECO:0000256" key="1">
    <source>
        <dbReference type="SAM" id="SignalP"/>
    </source>
</evidence>
<reference evidence="3 6" key="2">
    <citation type="submission" date="2018-08" db="EMBL/GenBank/DDBJ databases">
        <title>Complete genome of the Arcobacter molluscorum type strain LMG 25693.</title>
        <authorList>
            <person name="Miller W.G."/>
            <person name="Yee E."/>
            <person name="Bono J.L."/>
        </authorList>
    </citation>
    <scope>NUCLEOTIDE SEQUENCE [LARGE SCALE GENOMIC DNA]</scope>
    <source>
        <strain evidence="3 6">CECT 7696</strain>
    </source>
</reference>